<sequence length="454" mass="48898">MHHHQVRGVDVVVSAEQWQYSPARHTAMALDVHLLTGWFPTVVEVIAAALVITAVGWRTRRWRTVWVPVAIGVGAVTAVGLYLYLDHRGLAPDSAPVLFWIFAAIAAAMVVVIAAGARHARWWQHAAAAVALPLTLVSVALIANQWSGYYPTLTRAWDGITAGPLPNQTTVAKLASYRDKPTETGRIVPFDAPNSLSHFRHRTEYVYLPPAWFAGPTPPRLPAVVMIGGVINTPEDWVRSGNALEVVDAYARDHGGRAPILVLVDPSGGFSNDTECVDGPRGNVDTHIVDEVRPYVISHFAAASAARNWAVVGWSMGGTCAIDLAVRHPDDFATFVDISGDIGPNVGDKQNTIKTLYGGDSDAWDRFDPATVMRAHGRYTDLAGWFQSEGKRSGGQLGSSQITAAKQLSSLADSLGVTTTEVYRAGPHTWSFGAIALADALPWLHERIDTGAGT</sequence>
<keyword evidence="1" id="KW-0812">Transmembrane</keyword>
<organism evidence="2 3">
    <name type="scientific">Williamsia phyllosphaerae</name>
    <dbReference type="NCBI Taxonomy" id="885042"/>
    <lineage>
        <taxon>Bacteria</taxon>
        <taxon>Bacillati</taxon>
        <taxon>Actinomycetota</taxon>
        <taxon>Actinomycetes</taxon>
        <taxon>Mycobacteriales</taxon>
        <taxon>Nocardiaceae</taxon>
        <taxon>Williamsia</taxon>
    </lineage>
</organism>
<gene>
    <name evidence="2" type="ORF">GCM10007298_22710</name>
</gene>
<keyword evidence="1" id="KW-0472">Membrane</keyword>
<keyword evidence="1" id="KW-1133">Transmembrane helix</keyword>
<comment type="caution">
    <text evidence="2">The sequence shown here is derived from an EMBL/GenBank/DDBJ whole genome shotgun (WGS) entry which is preliminary data.</text>
</comment>
<feature type="transmembrane region" description="Helical" evidence="1">
    <location>
        <begin position="64"/>
        <end position="85"/>
    </location>
</feature>
<feature type="transmembrane region" description="Helical" evidence="1">
    <location>
        <begin position="127"/>
        <end position="146"/>
    </location>
</feature>
<evidence type="ECO:0000256" key="1">
    <source>
        <dbReference type="SAM" id="Phobius"/>
    </source>
</evidence>
<dbReference type="Proteomes" id="UP000632454">
    <property type="component" value="Unassembled WGS sequence"/>
</dbReference>
<feature type="transmembrane region" description="Helical" evidence="1">
    <location>
        <begin position="97"/>
        <end position="115"/>
    </location>
</feature>
<name>A0ABQ1USQ0_9NOCA</name>
<dbReference type="InterPro" id="IPR050583">
    <property type="entry name" value="Mycobacterial_A85_antigen"/>
</dbReference>
<dbReference type="Gene3D" id="3.40.50.1820">
    <property type="entry name" value="alpha/beta hydrolase"/>
    <property type="match status" value="1"/>
</dbReference>
<dbReference type="Pfam" id="PF00756">
    <property type="entry name" value="Esterase"/>
    <property type="match status" value="1"/>
</dbReference>
<keyword evidence="3" id="KW-1185">Reference proteome</keyword>
<dbReference type="PANTHER" id="PTHR48098:SF1">
    <property type="entry name" value="DIACYLGLYCEROL ACYLTRANSFERASE_MYCOLYLTRANSFERASE AG85A"/>
    <property type="match status" value="1"/>
</dbReference>
<protein>
    <recommendedName>
        <fullName evidence="4">Esterase</fullName>
    </recommendedName>
</protein>
<feature type="transmembrane region" description="Helical" evidence="1">
    <location>
        <begin position="38"/>
        <end position="57"/>
    </location>
</feature>
<dbReference type="InterPro" id="IPR000801">
    <property type="entry name" value="Esterase-like"/>
</dbReference>
<proteinExistence type="predicted"/>
<dbReference type="PANTHER" id="PTHR48098">
    <property type="entry name" value="ENTEROCHELIN ESTERASE-RELATED"/>
    <property type="match status" value="1"/>
</dbReference>
<dbReference type="EMBL" id="BMCS01000001">
    <property type="protein sequence ID" value="GGF26301.1"/>
    <property type="molecule type" value="Genomic_DNA"/>
</dbReference>
<accession>A0ABQ1USQ0</accession>
<evidence type="ECO:0000313" key="2">
    <source>
        <dbReference type="EMBL" id="GGF26301.1"/>
    </source>
</evidence>
<reference evidence="3" key="1">
    <citation type="journal article" date="2019" name="Int. J. Syst. Evol. Microbiol.">
        <title>The Global Catalogue of Microorganisms (GCM) 10K type strain sequencing project: providing services to taxonomists for standard genome sequencing and annotation.</title>
        <authorList>
            <consortium name="The Broad Institute Genomics Platform"/>
            <consortium name="The Broad Institute Genome Sequencing Center for Infectious Disease"/>
            <person name="Wu L."/>
            <person name="Ma J."/>
        </authorList>
    </citation>
    <scope>NUCLEOTIDE SEQUENCE [LARGE SCALE GENOMIC DNA]</scope>
    <source>
        <strain evidence="3">CCM 7855</strain>
    </source>
</reference>
<evidence type="ECO:0000313" key="3">
    <source>
        <dbReference type="Proteomes" id="UP000632454"/>
    </source>
</evidence>
<dbReference type="SUPFAM" id="SSF53474">
    <property type="entry name" value="alpha/beta-Hydrolases"/>
    <property type="match status" value="1"/>
</dbReference>
<evidence type="ECO:0008006" key="4">
    <source>
        <dbReference type="Google" id="ProtNLM"/>
    </source>
</evidence>
<dbReference type="InterPro" id="IPR029058">
    <property type="entry name" value="AB_hydrolase_fold"/>
</dbReference>